<keyword evidence="4" id="KW-0812">Transmembrane</keyword>
<keyword evidence="3" id="KW-0804">Transcription</keyword>
<dbReference type="PROSITE" id="PS00041">
    <property type="entry name" value="HTH_ARAC_FAMILY_1"/>
    <property type="match status" value="1"/>
</dbReference>
<keyword evidence="2" id="KW-0238">DNA-binding</keyword>
<evidence type="ECO:0000256" key="4">
    <source>
        <dbReference type="SAM" id="Phobius"/>
    </source>
</evidence>
<keyword evidence="1" id="KW-0805">Transcription regulation</keyword>
<dbReference type="PROSITE" id="PS01124">
    <property type="entry name" value="HTH_ARAC_FAMILY_2"/>
    <property type="match status" value="1"/>
</dbReference>
<feature type="transmembrane region" description="Helical" evidence="4">
    <location>
        <begin position="30"/>
        <end position="54"/>
    </location>
</feature>
<evidence type="ECO:0000256" key="1">
    <source>
        <dbReference type="ARBA" id="ARBA00023015"/>
    </source>
</evidence>
<feature type="transmembrane region" description="Helical" evidence="4">
    <location>
        <begin position="172"/>
        <end position="191"/>
    </location>
</feature>
<dbReference type="PANTHER" id="PTHR43280:SF29">
    <property type="entry name" value="ARAC-FAMILY TRANSCRIPTIONAL REGULATOR"/>
    <property type="match status" value="1"/>
</dbReference>
<organism evidence="6 7">
    <name type="scientific">Flavobacterium lacisediminis</name>
    <dbReference type="NCBI Taxonomy" id="2989705"/>
    <lineage>
        <taxon>Bacteria</taxon>
        <taxon>Pseudomonadati</taxon>
        <taxon>Bacteroidota</taxon>
        <taxon>Flavobacteriia</taxon>
        <taxon>Flavobacteriales</taxon>
        <taxon>Flavobacteriaceae</taxon>
        <taxon>Flavobacterium</taxon>
    </lineage>
</organism>
<reference evidence="6" key="1">
    <citation type="submission" date="2022-10" db="EMBL/GenBank/DDBJ databases">
        <title>Flavobacterium sp. nov., a bacterium isolated from lake sediment.</title>
        <authorList>
            <person name="Qu J.-H."/>
        </authorList>
    </citation>
    <scope>NUCLEOTIDE SEQUENCE</scope>
    <source>
        <strain evidence="6">TH16-21</strain>
    </source>
</reference>
<dbReference type="InterPro" id="IPR009057">
    <property type="entry name" value="Homeodomain-like_sf"/>
</dbReference>
<dbReference type="Proteomes" id="UP001165677">
    <property type="component" value="Unassembled WGS sequence"/>
</dbReference>
<dbReference type="Gene3D" id="1.10.10.60">
    <property type="entry name" value="Homeodomain-like"/>
    <property type="match status" value="2"/>
</dbReference>
<sequence length="317" mass="37376">MVFAFYLIWFLVFISFYISTTPSLSLNESLISTFALLFFVWLILLPPLLFGVILQIKKKSRLPFTHFYLPVAVFIINIFSIVFFSLNPKKDSSFTYEVVENVMTYVNYIVILFLFPIVTVYYSYLSYKLLFQLNELKGLKNAFQSNLFLFTLFYNLFIFLWFLNYLFDSYTIKFLIKTYFYVYFPISMFVLQKNRFNAIEEVNLYEKINALFLEKLQEEKLFLDNSLTIRKAAKMIGTNEKYLSNAINKIQNESFSSIVNKFRVEFAQRLLLNVEYENYTIESIGNISGFNSKSNFNSVFKKATGLTPSEFKNKKGA</sequence>
<protein>
    <submittedName>
        <fullName evidence="6">AraC family transcriptional regulator</fullName>
    </submittedName>
</protein>
<gene>
    <name evidence="6" type="ORF">OJ995_01440</name>
</gene>
<keyword evidence="4" id="KW-0472">Membrane</keyword>
<proteinExistence type="predicted"/>
<evidence type="ECO:0000313" key="6">
    <source>
        <dbReference type="EMBL" id="MCW1146883.1"/>
    </source>
</evidence>
<accession>A0ABT3EE83</accession>
<dbReference type="RefSeq" id="WP_264367808.1">
    <property type="nucleotide sequence ID" value="NZ_JAPCIO010000001.1"/>
</dbReference>
<feature type="domain" description="HTH araC/xylS-type" evidence="5">
    <location>
        <begin position="206"/>
        <end position="314"/>
    </location>
</feature>
<dbReference type="Pfam" id="PF12833">
    <property type="entry name" value="HTH_18"/>
    <property type="match status" value="1"/>
</dbReference>
<keyword evidence="7" id="KW-1185">Reference proteome</keyword>
<feature type="transmembrane region" description="Helical" evidence="4">
    <location>
        <begin position="66"/>
        <end position="85"/>
    </location>
</feature>
<keyword evidence="4" id="KW-1133">Transmembrane helix</keyword>
<dbReference type="PANTHER" id="PTHR43280">
    <property type="entry name" value="ARAC-FAMILY TRANSCRIPTIONAL REGULATOR"/>
    <property type="match status" value="1"/>
</dbReference>
<feature type="transmembrane region" description="Helical" evidence="4">
    <location>
        <begin position="146"/>
        <end position="166"/>
    </location>
</feature>
<comment type="caution">
    <text evidence="6">The sequence shown here is derived from an EMBL/GenBank/DDBJ whole genome shotgun (WGS) entry which is preliminary data.</text>
</comment>
<evidence type="ECO:0000313" key="7">
    <source>
        <dbReference type="Proteomes" id="UP001165677"/>
    </source>
</evidence>
<evidence type="ECO:0000256" key="2">
    <source>
        <dbReference type="ARBA" id="ARBA00023125"/>
    </source>
</evidence>
<dbReference type="InterPro" id="IPR018060">
    <property type="entry name" value="HTH_AraC"/>
</dbReference>
<dbReference type="PRINTS" id="PR00032">
    <property type="entry name" value="HTHARAC"/>
</dbReference>
<dbReference type="SMART" id="SM00342">
    <property type="entry name" value="HTH_ARAC"/>
    <property type="match status" value="1"/>
</dbReference>
<feature type="transmembrane region" description="Helical" evidence="4">
    <location>
        <begin position="105"/>
        <end position="125"/>
    </location>
</feature>
<dbReference type="InterPro" id="IPR020449">
    <property type="entry name" value="Tscrpt_reg_AraC-type_HTH"/>
</dbReference>
<dbReference type="SUPFAM" id="SSF46689">
    <property type="entry name" value="Homeodomain-like"/>
    <property type="match status" value="1"/>
</dbReference>
<dbReference type="EMBL" id="JAPCIO010000001">
    <property type="protein sequence ID" value="MCW1146883.1"/>
    <property type="molecule type" value="Genomic_DNA"/>
</dbReference>
<evidence type="ECO:0000259" key="5">
    <source>
        <dbReference type="PROSITE" id="PS01124"/>
    </source>
</evidence>
<dbReference type="InterPro" id="IPR018062">
    <property type="entry name" value="HTH_AraC-typ_CS"/>
</dbReference>
<evidence type="ECO:0000256" key="3">
    <source>
        <dbReference type="ARBA" id="ARBA00023163"/>
    </source>
</evidence>
<name>A0ABT3EE83_9FLAO</name>